<dbReference type="InterPro" id="IPR042252">
    <property type="entry name" value="MtfA_N"/>
</dbReference>
<name>A0A1E8PQ58_9BURK</name>
<dbReference type="SUPFAM" id="SSF55486">
    <property type="entry name" value="Metalloproteases ('zincins'), catalytic domain"/>
    <property type="match status" value="1"/>
</dbReference>
<evidence type="ECO:0008006" key="3">
    <source>
        <dbReference type="Google" id="ProtNLM"/>
    </source>
</evidence>
<evidence type="ECO:0000313" key="1">
    <source>
        <dbReference type="EMBL" id="OFJ47739.1"/>
    </source>
</evidence>
<reference evidence="1 2" key="1">
    <citation type="submission" date="2016-10" db="EMBL/GenBank/DDBJ databases">
        <title>Updated version of Genome Assembly of Janthinobacterium lividum ERGS5:01.</title>
        <authorList>
            <person name="Kumar R."/>
            <person name="Acharya V."/>
            <person name="Singh D."/>
        </authorList>
    </citation>
    <scope>NUCLEOTIDE SEQUENCE [LARGE SCALE GENOMIC DNA]</scope>
    <source>
        <strain evidence="1 2">ERGS5:01</strain>
    </source>
</reference>
<dbReference type="GO" id="GO:0008237">
    <property type="term" value="F:metallopeptidase activity"/>
    <property type="evidence" value="ECO:0007669"/>
    <property type="project" value="InterPro"/>
</dbReference>
<protein>
    <recommendedName>
        <fullName evidence="3">Zinc-dependent peptidase</fullName>
    </recommendedName>
</protein>
<dbReference type="InterPro" id="IPR024079">
    <property type="entry name" value="MetalloPept_cat_dom_sf"/>
</dbReference>
<dbReference type="Gene3D" id="1.10.472.150">
    <property type="entry name" value="Glucose-regulated metallo-peptidase M90, N-terminal domain"/>
    <property type="match status" value="1"/>
</dbReference>
<dbReference type="GO" id="GO:0004177">
    <property type="term" value="F:aminopeptidase activity"/>
    <property type="evidence" value="ECO:0007669"/>
    <property type="project" value="TreeGrafter"/>
</dbReference>
<dbReference type="AlphaFoldDB" id="A0A1E8PQ58"/>
<dbReference type="CDD" id="cd20169">
    <property type="entry name" value="Peptidase_M90_mtfA"/>
    <property type="match status" value="1"/>
</dbReference>
<dbReference type="PANTHER" id="PTHR30164">
    <property type="entry name" value="MTFA PEPTIDASE"/>
    <property type="match status" value="1"/>
</dbReference>
<organism evidence="1 2">
    <name type="scientific">Janthinobacterium lividum</name>
    <dbReference type="NCBI Taxonomy" id="29581"/>
    <lineage>
        <taxon>Bacteria</taxon>
        <taxon>Pseudomonadati</taxon>
        <taxon>Pseudomonadota</taxon>
        <taxon>Betaproteobacteria</taxon>
        <taxon>Burkholderiales</taxon>
        <taxon>Oxalobacteraceae</taxon>
        <taxon>Janthinobacterium</taxon>
    </lineage>
</organism>
<dbReference type="PANTHER" id="PTHR30164:SF2">
    <property type="entry name" value="PROTEIN MTFA"/>
    <property type="match status" value="1"/>
</dbReference>
<dbReference type="Gene3D" id="3.40.390.10">
    <property type="entry name" value="Collagenase (Catalytic Domain)"/>
    <property type="match status" value="1"/>
</dbReference>
<proteinExistence type="predicted"/>
<accession>A0A1E8PQ58</accession>
<gene>
    <name evidence="1" type="ORF">BA896_000685</name>
</gene>
<dbReference type="InterPro" id="IPR010384">
    <property type="entry name" value="MtfA_fam"/>
</dbReference>
<dbReference type="Pfam" id="PF06167">
    <property type="entry name" value="Peptidase_M90"/>
    <property type="match status" value="1"/>
</dbReference>
<evidence type="ECO:0000313" key="2">
    <source>
        <dbReference type="Proteomes" id="UP000092634"/>
    </source>
</evidence>
<dbReference type="Proteomes" id="UP000092634">
    <property type="component" value="Unassembled WGS sequence"/>
</dbReference>
<dbReference type="GO" id="GO:0005829">
    <property type="term" value="C:cytosol"/>
    <property type="evidence" value="ECO:0007669"/>
    <property type="project" value="TreeGrafter"/>
</dbReference>
<comment type="caution">
    <text evidence="1">The sequence shown here is derived from an EMBL/GenBank/DDBJ whole genome shotgun (WGS) entry which is preliminary data.</text>
</comment>
<dbReference type="EMBL" id="MAQB02000001">
    <property type="protein sequence ID" value="OFJ47739.1"/>
    <property type="molecule type" value="Genomic_DNA"/>
</dbReference>
<sequence>MNPLLWIVLVTAAIVLSLWFPRWRLRRALARPLPPEALAILEKNIPVYARIPASLQQQLRDLVVQFLYQKKFVGCGGLEITDEMRYTIAGQACLLLLNRQTRVYPELDTILVYPTQFIVTRNEVGPGGVVTPSSNGLLGESWGDGRVVLAWDHVQRGAADWTDGHNVVLHEFAHQLDSESGAANGAPYLPSVSSYRSWATVLSRDFDNLRHDAMLEQQSVMDHYGATNPAEFFAVATETFFEKPYQMAEHHAELYAQFLQYYKVDPRDWMAPPVEPEHRAAPFPNFAQHW</sequence>